<dbReference type="InterPro" id="IPR038380">
    <property type="entry name" value="Ribosomal_bS21_sf"/>
</dbReference>
<proteinExistence type="inferred from homology"/>
<dbReference type="EMBL" id="CAWVOK010000018">
    <property type="protein sequence ID" value="CAK8162914.1"/>
    <property type="molecule type" value="Genomic_DNA"/>
</dbReference>
<dbReference type="HAMAP" id="MF_00358">
    <property type="entry name" value="Ribosomal_bS21"/>
    <property type="match status" value="1"/>
</dbReference>
<evidence type="ECO:0000313" key="8">
    <source>
        <dbReference type="Proteomes" id="UP001314181"/>
    </source>
</evidence>
<dbReference type="InterPro" id="IPR001911">
    <property type="entry name" value="Ribosomal_bS21"/>
</dbReference>
<dbReference type="Proteomes" id="UP001314181">
    <property type="component" value="Unassembled WGS sequence"/>
</dbReference>
<evidence type="ECO:0000256" key="4">
    <source>
        <dbReference type="ARBA" id="ARBA00035135"/>
    </source>
</evidence>
<evidence type="ECO:0000256" key="5">
    <source>
        <dbReference type="HAMAP-Rule" id="MF_00358"/>
    </source>
</evidence>
<dbReference type="RefSeq" id="WP_338363921.1">
    <property type="nucleotide sequence ID" value="NZ_CAWVOK010000018.1"/>
</dbReference>
<gene>
    <name evidence="5 7" type="primary">rpsU</name>
    <name evidence="7" type="ORF">CAXC1_260018</name>
</gene>
<feature type="compositionally biased region" description="Basic and acidic residues" evidence="6">
    <location>
        <begin position="36"/>
        <end position="52"/>
    </location>
</feature>
<evidence type="ECO:0000256" key="3">
    <source>
        <dbReference type="ARBA" id="ARBA00023274"/>
    </source>
</evidence>
<dbReference type="Pfam" id="PF01165">
    <property type="entry name" value="Ribosomal_S21"/>
    <property type="match status" value="1"/>
</dbReference>
<name>A0ABM9N7X2_9RICK</name>
<evidence type="ECO:0000313" key="7">
    <source>
        <dbReference type="EMBL" id="CAK8162914.1"/>
    </source>
</evidence>
<sequence>MVTVFVHNKNIEQALKWLQRKIQREGVLREIKMRRAYEKPSEKKARKSADSTRRRRKFEKKKMNSGY</sequence>
<reference evidence="7 8" key="1">
    <citation type="submission" date="2024-01" db="EMBL/GenBank/DDBJ databases">
        <authorList>
            <person name="Kunselman E."/>
        </authorList>
    </citation>
    <scope>NUCLEOTIDE SEQUENCE [LARGE SCALE GENOMIC DNA]</scope>
    <source>
        <strain evidence="7">2 abalone samples</strain>
    </source>
</reference>
<feature type="region of interest" description="Disordered" evidence="6">
    <location>
        <begin position="36"/>
        <end position="67"/>
    </location>
</feature>
<evidence type="ECO:0000256" key="1">
    <source>
        <dbReference type="ARBA" id="ARBA00006640"/>
    </source>
</evidence>
<dbReference type="GO" id="GO:0005840">
    <property type="term" value="C:ribosome"/>
    <property type="evidence" value="ECO:0007669"/>
    <property type="project" value="UniProtKB-KW"/>
</dbReference>
<dbReference type="PANTHER" id="PTHR21109">
    <property type="entry name" value="MITOCHONDRIAL 28S RIBOSOMAL PROTEIN S21"/>
    <property type="match status" value="1"/>
</dbReference>
<organism evidence="7 8">
    <name type="scientific">Candidatus Xenohaliotis californiensis</name>
    <dbReference type="NCBI Taxonomy" id="84677"/>
    <lineage>
        <taxon>Bacteria</taxon>
        <taxon>Pseudomonadati</taxon>
        <taxon>Pseudomonadota</taxon>
        <taxon>Alphaproteobacteria</taxon>
        <taxon>Rickettsiales</taxon>
        <taxon>Anaplasmataceae</taxon>
        <taxon>Candidatus Xenohaliotis</taxon>
    </lineage>
</organism>
<accession>A0ABM9N7X2</accession>
<dbReference type="Gene3D" id="1.20.5.1150">
    <property type="entry name" value="Ribosomal protein S8"/>
    <property type="match status" value="1"/>
</dbReference>
<dbReference type="NCBIfam" id="TIGR00030">
    <property type="entry name" value="S21p"/>
    <property type="match status" value="1"/>
</dbReference>
<keyword evidence="2 5" id="KW-0689">Ribosomal protein</keyword>
<keyword evidence="3 5" id="KW-0687">Ribonucleoprotein</keyword>
<protein>
    <recommendedName>
        <fullName evidence="4 5">Small ribosomal subunit protein bS21</fullName>
    </recommendedName>
</protein>
<comment type="similarity">
    <text evidence="1 5">Belongs to the bacterial ribosomal protein bS21 family.</text>
</comment>
<dbReference type="PANTHER" id="PTHR21109:SF0">
    <property type="entry name" value="SMALL RIBOSOMAL SUBUNIT PROTEIN BS21M"/>
    <property type="match status" value="1"/>
</dbReference>
<evidence type="ECO:0000256" key="6">
    <source>
        <dbReference type="SAM" id="MobiDB-lite"/>
    </source>
</evidence>
<evidence type="ECO:0000256" key="2">
    <source>
        <dbReference type="ARBA" id="ARBA00022980"/>
    </source>
</evidence>
<keyword evidence="8" id="KW-1185">Reference proteome</keyword>
<comment type="caution">
    <text evidence="7">The sequence shown here is derived from an EMBL/GenBank/DDBJ whole genome shotgun (WGS) entry which is preliminary data.</text>
</comment>